<accession>K6YLZ5</accession>
<dbReference type="STRING" id="493475.GARC_0687"/>
<gene>
    <name evidence="1" type="ORF">GARC_0687</name>
</gene>
<evidence type="ECO:0000313" key="1">
    <source>
        <dbReference type="EMBL" id="GAC17668.1"/>
    </source>
</evidence>
<reference evidence="1 2" key="1">
    <citation type="journal article" date="2017" name="Antonie Van Leeuwenhoek">
        <title>Rhizobium rhizosphaerae sp. nov., a novel species isolated from rice rhizosphere.</title>
        <authorList>
            <person name="Zhao J.J."/>
            <person name="Zhang J."/>
            <person name="Zhang R.J."/>
            <person name="Zhang C.W."/>
            <person name="Yin H.Q."/>
            <person name="Zhang X.X."/>
        </authorList>
    </citation>
    <scope>NUCLEOTIDE SEQUENCE [LARGE SCALE GENOMIC DNA]</scope>
    <source>
        <strain evidence="1 2">BSs20135</strain>
    </source>
</reference>
<sequence>MLFLFLSASFINLAEAGDVSNQEKALYLADYECVADSTPEYDPDDGVGISYEVTEYFEVALTTLEVQTQATYHLNFTYLRPLTRAPPKVFN</sequence>
<comment type="caution">
    <text evidence="1">The sequence shown here is derived from an EMBL/GenBank/DDBJ whole genome shotgun (WGS) entry which is preliminary data.</text>
</comment>
<dbReference type="Proteomes" id="UP000006327">
    <property type="component" value="Unassembled WGS sequence"/>
</dbReference>
<name>K6YLZ5_9ALTE</name>
<keyword evidence="2" id="KW-1185">Reference proteome</keyword>
<dbReference type="RefSeq" id="WP_007616680.1">
    <property type="nucleotide sequence ID" value="NZ_BAEO01000009.1"/>
</dbReference>
<protein>
    <submittedName>
        <fullName evidence="1">Uncharacterized protein</fullName>
    </submittedName>
</protein>
<dbReference type="EMBL" id="BAEO01000009">
    <property type="protein sequence ID" value="GAC17668.1"/>
    <property type="molecule type" value="Genomic_DNA"/>
</dbReference>
<organism evidence="1 2">
    <name type="scientific">Paraglaciecola arctica BSs20135</name>
    <dbReference type="NCBI Taxonomy" id="493475"/>
    <lineage>
        <taxon>Bacteria</taxon>
        <taxon>Pseudomonadati</taxon>
        <taxon>Pseudomonadota</taxon>
        <taxon>Gammaproteobacteria</taxon>
        <taxon>Alteromonadales</taxon>
        <taxon>Alteromonadaceae</taxon>
        <taxon>Paraglaciecola</taxon>
    </lineage>
</organism>
<dbReference type="AlphaFoldDB" id="K6YLZ5"/>
<proteinExistence type="predicted"/>
<evidence type="ECO:0000313" key="2">
    <source>
        <dbReference type="Proteomes" id="UP000006327"/>
    </source>
</evidence>